<dbReference type="Pfam" id="PF02746">
    <property type="entry name" value="MR_MLE_N"/>
    <property type="match status" value="1"/>
</dbReference>
<dbReference type="InterPro" id="IPR013342">
    <property type="entry name" value="Mandelate_racemase_C"/>
</dbReference>
<dbReference type="SFLD" id="SFLDS00001">
    <property type="entry name" value="Enolase"/>
    <property type="match status" value="1"/>
</dbReference>
<dbReference type="GO" id="GO:0000287">
    <property type="term" value="F:magnesium ion binding"/>
    <property type="evidence" value="ECO:0007669"/>
    <property type="project" value="TreeGrafter"/>
</dbReference>
<dbReference type="Gene3D" id="3.30.390.10">
    <property type="entry name" value="Enolase-like, N-terminal domain"/>
    <property type="match status" value="1"/>
</dbReference>
<keyword evidence="7" id="KW-1185">Reference proteome</keyword>
<dbReference type="InterPro" id="IPR029017">
    <property type="entry name" value="Enolase-like_N"/>
</dbReference>
<dbReference type="GO" id="GO:0016052">
    <property type="term" value="P:carbohydrate catabolic process"/>
    <property type="evidence" value="ECO:0007669"/>
    <property type="project" value="TreeGrafter"/>
</dbReference>
<dbReference type="PANTHER" id="PTHR13794">
    <property type="entry name" value="ENOLASE SUPERFAMILY, MANDELATE RACEMASE"/>
    <property type="match status" value="1"/>
</dbReference>
<dbReference type="SFLD" id="SFLDG00179">
    <property type="entry name" value="mandelate_racemase"/>
    <property type="match status" value="1"/>
</dbReference>
<dbReference type="STRING" id="42249.A0A317SEG5"/>
<dbReference type="GO" id="GO:0050032">
    <property type="term" value="F:L-rhamnonate dehydratase activity"/>
    <property type="evidence" value="ECO:0007669"/>
    <property type="project" value="InterPro"/>
</dbReference>
<dbReference type="AlphaFoldDB" id="A0A317SEG5"/>
<organism evidence="6 7">
    <name type="scientific">Tuber magnatum</name>
    <name type="common">white Piedmont truffle</name>
    <dbReference type="NCBI Taxonomy" id="42249"/>
    <lineage>
        <taxon>Eukaryota</taxon>
        <taxon>Fungi</taxon>
        <taxon>Dikarya</taxon>
        <taxon>Ascomycota</taxon>
        <taxon>Pezizomycotina</taxon>
        <taxon>Pezizomycetes</taxon>
        <taxon>Pezizales</taxon>
        <taxon>Tuberaceae</taxon>
        <taxon>Tuber</taxon>
    </lineage>
</organism>
<name>A0A317SEG5_9PEZI</name>
<dbReference type="OrthoDB" id="17395at2759"/>
<dbReference type="InterPro" id="IPR013341">
    <property type="entry name" value="Mandelate_racemase_N_dom"/>
</dbReference>
<feature type="compositionally biased region" description="Basic and acidic residues" evidence="4">
    <location>
        <begin position="409"/>
        <end position="419"/>
    </location>
</feature>
<dbReference type="InterPro" id="IPR023444">
    <property type="entry name" value="L-Rhamnon_dehydrat"/>
</dbReference>
<sequence length="430" mass="47492">MSLKPFPTIKAIRSYVTEGVGSGGDYHNVAGGHWLVDTPIANPMSPYEQYKHSRTSWGINVLGSLFVEIEASDGTTGFATGFGGPPAAWIVHNHLERFLIGADPRNLNLLWDQMFRATMFYGRKGLPIATISVIDLALWDLLGKIRGEPVYKMIGGATRERLSFYCTGPEPVAAKEMGFFGAKLPLPYGPDDGHEGLNKNIEFLRKHRESVGPDYPLMVDCYMALTVPYTIQLATATLDLNINWWEEVLHPDDSDGFEKLKQALPQLKFTTGEHEYTRYGFRKLIEGRNVDILQPDVTWVGGLTELLKVTAQAAAYDLPVVPHASGPYSYHYVVSQSNCPFQEYLANSPDGKSVYPVFGDLFIDEPIPTNGCIDVSVLDKPGFGLTLNPRARLIEASRLLSPAPAKPLRAPEVEKDAHAASRANVVPMEQ</sequence>
<keyword evidence="2" id="KW-0479">Metal-binding</keyword>
<dbReference type="SFLD" id="SFLDF00006">
    <property type="entry name" value="rhamnonate_dehydratase"/>
    <property type="match status" value="1"/>
</dbReference>
<dbReference type="SUPFAM" id="SSF51604">
    <property type="entry name" value="Enolase C-terminal domain-like"/>
    <property type="match status" value="1"/>
</dbReference>
<evidence type="ECO:0000256" key="2">
    <source>
        <dbReference type="ARBA" id="ARBA00022723"/>
    </source>
</evidence>
<proteinExistence type="predicted"/>
<dbReference type="FunFam" id="3.20.20.120:FF:000005">
    <property type="entry name" value="Putative L-rhamnonate dehydratase"/>
    <property type="match status" value="1"/>
</dbReference>
<protein>
    <submittedName>
        <fullName evidence="6">Enolase C-terminal domain-like protein</fullName>
    </submittedName>
</protein>
<dbReference type="Gene3D" id="3.20.20.120">
    <property type="entry name" value="Enolase-like C-terminal domain"/>
    <property type="match status" value="1"/>
</dbReference>
<comment type="cofactor">
    <cofactor evidence="1">
        <name>Mg(2+)</name>
        <dbReference type="ChEBI" id="CHEBI:18420"/>
    </cofactor>
</comment>
<keyword evidence="3" id="KW-0460">Magnesium</keyword>
<comment type="caution">
    <text evidence="6">The sequence shown here is derived from an EMBL/GenBank/DDBJ whole genome shotgun (WGS) entry which is preliminary data.</text>
</comment>
<gene>
    <name evidence="6" type="ORF">C7212DRAFT_359767</name>
</gene>
<dbReference type="Proteomes" id="UP000246991">
    <property type="component" value="Unassembled WGS sequence"/>
</dbReference>
<dbReference type="PANTHER" id="PTHR13794:SF58">
    <property type="entry name" value="MITOCHONDRIAL ENOLASE SUPERFAMILY MEMBER 1"/>
    <property type="match status" value="1"/>
</dbReference>
<evidence type="ECO:0000256" key="1">
    <source>
        <dbReference type="ARBA" id="ARBA00001946"/>
    </source>
</evidence>
<dbReference type="InterPro" id="IPR046945">
    <property type="entry name" value="RHMD-like"/>
</dbReference>
<evidence type="ECO:0000259" key="5">
    <source>
        <dbReference type="SMART" id="SM00922"/>
    </source>
</evidence>
<dbReference type="InterPro" id="IPR036849">
    <property type="entry name" value="Enolase-like_C_sf"/>
</dbReference>
<evidence type="ECO:0000313" key="7">
    <source>
        <dbReference type="Proteomes" id="UP000246991"/>
    </source>
</evidence>
<dbReference type="InterPro" id="IPR029065">
    <property type="entry name" value="Enolase_C-like"/>
</dbReference>
<evidence type="ECO:0000256" key="3">
    <source>
        <dbReference type="ARBA" id="ARBA00022842"/>
    </source>
</evidence>
<evidence type="ECO:0000313" key="6">
    <source>
        <dbReference type="EMBL" id="PWW72822.1"/>
    </source>
</evidence>
<dbReference type="NCBIfam" id="NF011968">
    <property type="entry name" value="PRK15440.1"/>
    <property type="match status" value="1"/>
</dbReference>
<dbReference type="SUPFAM" id="SSF54826">
    <property type="entry name" value="Enolase N-terminal domain-like"/>
    <property type="match status" value="1"/>
</dbReference>
<feature type="region of interest" description="Disordered" evidence="4">
    <location>
        <begin position="407"/>
        <end position="430"/>
    </location>
</feature>
<dbReference type="EMBL" id="PYWC01000093">
    <property type="protein sequence ID" value="PWW72822.1"/>
    <property type="molecule type" value="Genomic_DNA"/>
</dbReference>
<accession>A0A317SEG5</accession>
<feature type="domain" description="Mandelate racemase/muconate lactonizing enzyme C-terminal" evidence="5">
    <location>
        <begin position="169"/>
        <end position="267"/>
    </location>
</feature>
<evidence type="ECO:0000256" key="4">
    <source>
        <dbReference type="SAM" id="MobiDB-lite"/>
    </source>
</evidence>
<reference evidence="6 7" key="1">
    <citation type="submission" date="2018-03" db="EMBL/GenBank/DDBJ databases">
        <title>Genomes of Pezizomycetes fungi and the evolution of truffles.</title>
        <authorList>
            <person name="Murat C."/>
            <person name="Payen T."/>
            <person name="Noel B."/>
            <person name="Kuo A."/>
            <person name="Martin F.M."/>
        </authorList>
    </citation>
    <scope>NUCLEOTIDE SEQUENCE [LARGE SCALE GENOMIC DNA]</scope>
    <source>
        <strain evidence="6">091103-1</strain>
    </source>
</reference>
<dbReference type="CDD" id="cd03327">
    <property type="entry name" value="MR_like_2"/>
    <property type="match status" value="1"/>
</dbReference>
<dbReference type="Pfam" id="PF13378">
    <property type="entry name" value="MR_MLE_C"/>
    <property type="match status" value="1"/>
</dbReference>
<dbReference type="SMART" id="SM00922">
    <property type="entry name" value="MR_MLE"/>
    <property type="match status" value="1"/>
</dbReference>